<proteinExistence type="predicted"/>
<keyword evidence="4" id="KW-1185">Reference proteome</keyword>
<name>A0A1D8KQY6_9CAUD</name>
<evidence type="ECO:0000313" key="3">
    <source>
        <dbReference type="Proteomes" id="UP000202158"/>
    </source>
</evidence>
<reference evidence="3 4" key="1">
    <citation type="journal article" date="2016" name="Virology">
        <title>The genomic content and context of auxiliary metabolic genes in marine cyanomyoviruses.</title>
        <authorList>
            <person name="Crummett L.T."/>
            <person name="Puxty R.J."/>
            <person name="Weihe C."/>
            <person name="Marston M.F."/>
            <person name="Martiny J.B."/>
        </authorList>
    </citation>
    <scope>NUCLEOTIDE SEQUENCE [LARGE SCALE GENOMIC DNA]</scope>
    <source>
        <strain evidence="1">0210CC35</strain>
        <strain evidence="2">1209TA19</strain>
    </source>
</reference>
<organism evidence="1 4">
    <name type="scientific">Synechococcus phage S-CAM22</name>
    <dbReference type="NCBI Taxonomy" id="1883365"/>
    <lineage>
        <taxon>Viruses</taxon>
        <taxon>Duplodnaviria</taxon>
        <taxon>Heunggongvirae</taxon>
        <taxon>Uroviricota</taxon>
        <taxon>Caudoviricetes</taxon>
        <taxon>Pantevenvirales</taxon>
        <taxon>Kyanoviridae</taxon>
        <taxon>Alisovirus</taxon>
        <taxon>Alisovirus socal22</taxon>
    </lineage>
</organism>
<evidence type="ECO:0000313" key="2">
    <source>
        <dbReference type="EMBL" id="AOV61442.1"/>
    </source>
</evidence>
<dbReference type="Proteomes" id="UP000241975">
    <property type="component" value="Segment"/>
</dbReference>
<evidence type="ECO:0000313" key="1">
    <source>
        <dbReference type="EMBL" id="AOV61014.1"/>
    </source>
</evidence>
<gene>
    <name evidence="1" type="ORF">C350210_183</name>
    <name evidence="2" type="ORF">T191209_182</name>
</gene>
<evidence type="ECO:0000313" key="4">
    <source>
        <dbReference type="Proteomes" id="UP000241975"/>
    </source>
</evidence>
<dbReference type="EMBL" id="KU686209">
    <property type="protein sequence ID" value="AOV61442.1"/>
    <property type="molecule type" value="Genomic_DNA"/>
</dbReference>
<dbReference type="Proteomes" id="UP000202158">
    <property type="component" value="Segment"/>
</dbReference>
<dbReference type="RefSeq" id="YP_009321094.1">
    <property type="nucleotide sequence ID" value="NC_031903.1"/>
</dbReference>
<accession>A0A1D8KQY6</accession>
<sequence>MKTPGFLMEPLFYLRTLTTISVLSIALQTHLLVKGTSEENTFSNYENLEVVVGELKVKATGKNTTAALVNLLKIANSTEIWSSNETF</sequence>
<dbReference type="KEGG" id="vg:30306252"/>
<dbReference type="EMBL" id="KU686207">
    <property type="protein sequence ID" value="AOV61014.1"/>
    <property type="molecule type" value="Genomic_DNA"/>
</dbReference>
<dbReference type="GeneID" id="30306252"/>
<protein>
    <submittedName>
        <fullName evidence="1">Uncharacterized protein</fullName>
    </submittedName>
</protein>